<reference evidence="1" key="1">
    <citation type="submission" date="2021-07" db="EMBL/GenBank/DDBJ databases">
        <authorList>
            <person name="Branca A.L. A."/>
        </authorList>
    </citation>
    <scope>NUCLEOTIDE SEQUENCE</scope>
</reference>
<gene>
    <name evidence="1" type="ORF">PSALAMII_LOCUS8102</name>
</gene>
<dbReference type="InterPro" id="IPR051035">
    <property type="entry name" value="Mito_inheritance_9"/>
</dbReference>
<comment type="caution">
    <text evidence="1">The sequence shown here is derived from an EMBL/GenBank/DDBJ whole genome shotgun (WGS) entry which is preliminary data.</text>
</comment>
<dbReference type="EMBL" id="CAJVPA010000206">
    <property type="protein sequence ID" value="CAG8401008.1"/>
    <property type="molecule type" value="Genomic_DNA"/>
</dbReference>
<dbReference type="PANTHER" id="PTHR36091">
    <property type="entry name" value="ALTERED INHERITANCE OF MITOCHONDRIA PROTEIN 9, MITOCHONDRIAL"/>
    <property type="match status" value="1"/>
</dbReference>
<name>A0A9W4JMU4_9EURO</name>
<dbReference type="SUPFAM" id="SSF56112">
    <property type="entry name" value="Protein kinase-like (PK-like)"/>
    <property type="match status" value="1"/>
</dbReference>
<organism evidence="1 2">
    <name type="scientific">Penicillium salamii</name>
    <dbReference type="NCBI Taxonomy" id="1612424"/>
    <lineage>
        <taxon>Eukaryota</taxon>
        <taxon>Fungi</taxon>
        <taxon>Dikarya</taxon>
        <taxon>Ascomycota</taxon>
        <taxon>Pezizomycotina</taxon>
        <taxon>Eurotiomycetes</taxon>
        <taxon>Eurotiomycetidae</taxon>
        <taxon>Eurotiales</taxon>
        <taxon>Aspergillaceae</taxon>
        <taxon>Penicillium</taxon>
    </lineage>
</organism>
<dbReference type="Gene3D" id="3.30.200.20">
    <property type="entry name" value="Phosphorylase Kinase, domain 1"/>
    <property type="match status" value="1"/>
</dbReference>
<dbReference type="AlphaFoldDB" id="A0A9W4JMU4"/>
<evidence type="ECO:0000313" key="2">
    <source>
        <dbReference type="Proteomes" id="UP001152646"/>
    </source>
</evidence>
<dbReference type="GO" id="GO:0005739">
    <property type="term" value="C:mitochondrion"/>
    <property type="evidence" value="ECO:0007669"/>
    <property type="project" value="TreeGrafter"/>
</dbReference>
<protein>
    <recommendedName>
        <fullName evidence="3">Aminoglycoside phosphotransferase domain-containing protein</fullName>
    </recommendedName>
</protein>
<dbReference type="PANTHER" id="PTHR36091:SF2">
    <property type="entry name" value="AMINOGLYCOSIDE PHOSPHOTRANSFERASE DOMAIN-CONTAINING PROTEIN"/>
    <property type="match status" value="1"/>
</dbReference>
<dbReference type="OrthoDB" id="10003767at2759"/>
<dbReference type="InterPro" id="IPR011009">
    <property type="entry name" value="Kinase-like_dom_sf"/>
</dbReference>
<dbReference type="Proteomes" id="UP001152646">
    <property type="component" value="Unassembled WGS sequence"/>
</dbReference>
<accession>A0A9W4JMU4</accession>
<proteinExistence type="predicted"/>
<sequence>MRRVSRFFSPSLKPLPRRMSSMGGKPDLFEYTSGRFLFNEELRRAERRIQFDVDALARAACDSVGRQVNDVASITKLAEGGFNRVLQVTFDDGYAILARLPYKMTVPKHHTVASEAATLVFLRAHGVPVPKVLAYSPDQTNVVGTEYILFEKLEGTPLSDRWFSMGTKTRVKVMRQIVDLERQFMSIHLPANGSLYHRRDLDVSQHFIPISDDIVVGPIAQHESWYRERASLKIDRGPWIIDWQHAVILPLCLCAEIPDHFQNWGDPLSETLSKPEVKLPENFDKLGNEEQEIVQETMRRRIVHFYYAALTMKSLPDHFDAIRTENYMLRAKLFHHAQAPWEGDSVSLKYTMLQVLKNWPMSLDGGAQPRPVECPIQFSGEEMQKCLEDHRQEQEKLQELGEMRDLIGTDALGWVLARDEDELERCRAIIKSIKDGLMEHSSTEMEKIAVLSHFPFDDHEEV</sequence>
<evidence type="ECO:0000313" key="1">
    <source>
        <dbReference type="EMBL" id="CAG8401008.1"/>
    </source>
</evidence>
<evidence type="ECO:0008006" key="3">
    <source>
        <dbReference type="Google" id="ProtNLM"/>
    </source>
</evidence>